<reference evidence="4 5" key="1">
    <citation type="journal article" date="2010" name="Microbiol. Resour. Announc.">
        <title>Comparative genomics of the bacterial genus Listeria: Genome evolution is characterized by limited gene acquisition and limited gene loss.</title>
        <authorList>
            <person name="den Bakker H.C."/>
            <person name="Cummings C.A."/>
            <person name="Ferreira V."/>
            <person name="Vatta P."/>
            <person name="Orsi R.H."/>
            <person name="Degoricija L."/>
            <person name="Barker M."/>
            <person name="Petrauskene O."/>
            <person name="Furtado M.R."/>
            <person name="Wiedmann M."/>
        </authorList>
    </citation>
    <scope>NUCLEOTIDE SEQUENCE [LARGE SCALE GENOMIC DNA]</scope>
    <source>
        <strain evidence="4 5">FSL S4-120</strain>
    </source>
</reference>
<protein>
    <submittedName>
        <fullName evidence="4">CBS domain-containing protein</fullName>
    </submittedName>
</protein>
<evidence type="ECO:0000256" key="1">
    <source>
        <dbReference type="ARBA" id="ARBA00023122"/>
    </source>
</evidence>
<evidence type="ECO:0000259" key="3">
    <source>
        <dbReference type="PROSITE" id="PS51371"/>
    </source>
</evidence>
<dbReference type="SMART" id="SM00116">
    <property type="entry name" value="CBS"/>
    <property type="match status" value="2"/>
</dbReference>
<comment type="caution">
    <text evidence="4">The sequence shown here is derived from an EMBL/GenBank/DDBJ whole genome shotgun (WGS) entry which is preliminary data.</text>
</comment>
<dbReference type="PROSITE" id="PS51371">
    <property type="entry name" value="CBS"/>
    <property type="match status" value="2"/>
</dbReference>
<dbReference type="PANTHER" id="PTHR43080">
    <property type="entry name" value="CBS DOMAIN-CONTAINING PROTEIN CBSX3, MITOCHONDRIAL"/>
    <property type="match status" value="1"/>
</dbReference>
<gene>
    <name evidence="4" type="ORF">NT05LM_2195</name>
</gene>
<organism evidence="4 5">
    <name type="scientific">Listeria marthii FSL S4-120</name>
    <dbReference type="NCBI Taxonomy" id="702457"/>
    <lineage>
        <taxon>Bacteria</taxon>
        <taxon>Bacillati</taxon>
        <taxon>Bacillota</taxon>
        <taxon>Bacilli</taxon>
        <taxon>Bacillales</taxon>
        <taxon>Listeriaceae</taxon>
        <taxon>Listeria</taxon>
    </lineage>
</organism>
<dbReference type="Gene3D" id="3.10.580.10">
    <property type="entry name" value="CBS-domain"/>
    <property type="match status" value="1"/>
</dbReference>
<dbReference type="InterPro" id="IPR000644">
    <property type="entry name" value="CBS_dom"/>
</dbReference>
<keyword evidence="1 2" id="KW-0129">CBS domain</keyword>
<accession>A0ABP2JWQ9</accession>
<feature type="domain" description="CBS" evidence="3">
    <location>
        <begin position="58"/>
        <end position="116"/>
    </location>
</feature>
<proteinExistence type="predicted"/>
<dbReference type="Proteomes" id="UP000003412">
    <property type="component" value="Chromosome"/>
</dbReference>
<feature type="non-terminal residue" evidence="4">
    <location>
        <position position="1"/>
    </location>
</feature>
<dbReference type="CDD" id="cd04617">
    <property type="entry name" value="CBS_pair_CcpN"/>
    <property type="match status" value="1"/>
</dbReference>
<sequence length="116" mass="12714">AKKETSVYDAIVMLFMEDIGSLYVVDEDRLVGLVSRKDLLKGALADADTKATPIATIMTRMPNLVTVSKDDTVLHAAEQLVFHQIDSLPVLENAKVVGKISKTRITALFVDTIKKV</sequence>
<dbReference type="Pfam" id="PF00571">
    <property type="entry name" value="CBS"/>
    <property type="match status" value="2"/>
</dbReference>
<keyword evidence="5" id="KW-1185">Reference proteome</keyword>
<dbReference type="EMBL" id="ADXF01000761">
    <property type="protein sequence ID" value="EFR87302.1"/>
    <property type="molecule type" value="Genomic_DNA"/>
</dbReference>
<dbReference type="SUPFAM" id="SSF54631">
    <property type="entry name" value="CBS-domain pair"/>
    <property type="match status" value="1"/>
</dbReference>
<evidence type="ECO:0000313" key="5">
    <source>
        <dbReference type="Proteomes" id="UP000003412"/>
    </source>
</evidence>
<dbReference type="InterPro" id="IPR046342">
    <property type="entry name" value="CBS_dom_sf"/>
</dbReference>
<evidence type="ECO:0000313" key="4">
    <source>
        <dbReference type="EMBL" id="EFR87302.1"/>
    </source>
</evidence>
<feature type="domain" description="CBS" evidence="3">
    <location>
        <begin position="1"/>
        <end position="49"/>
    </location>
</feature>
<evidence type="ECO:0000256" key="2">
    <source>
        <dbReference type="PROSITE-ProRule" id="PRU00703"/>
    </source>
</evidence>
<dbReference type="PANTHER" id="PTHR43080:SF2">
    <property type="entry name" value="CBS DOMAIN-CONTAINING PROTEIN"/>
    <property type="match status" value="1"/>
</dbReference>
<dbReference type="InterPro" id="IPR051257">
    <property type="entry name" value="Diverse_CBS-Domain"/>
</dbReference>
<name>A0ABP2JWQ9_9LIST</name>